<comment type="catalytic activity">
    <reaction evidence="6">
        <text>guanosine(527) in 16S rRNA + S-adenosyl-L-methionine = N(7)-methylguanosine(527) in 16S rRNA + S-adenosyl-L-homocysteine</text>
        <dbReference type="Rhea" id="RHEA:42732"/>
        <dbReference type="Rhea" id="RHEA-COMP:10209"/>
        <dbReference type="Rhea" id="RHEA-COMP:10210"/>
        <dbReference type="ChEBI" id="CHEBI:57856"/>
        <dbReference type="ChEBI" id="CHEBI:59789"/>
        <dbReference type="ChEBI" id="CHEBI:74269"/>
        <dbReference type="ChEBI" id="CHEBI:74480"/>
        <dbReference type="EC" id="2.1.1.170"/>
    </reaction>
</comment>
<feature type="binding site" evidence="6">
    <location>
        <begin position="104"/>
        <end position="105"/>
    </location>
    <ligand>
        <name>S-adenosyl-L-methionine</name>
        <dbReference type="ChEBI" id="CHEBI:59789"/>
    </ligand>
</feature>
<feature type="binding site" evidence="6">
    <location>
        <position position="118"/>
    </location>
    <ligand>
        <name>S-adenosyl-L-methionine</name>
        <dbReference type="ChEBI" id="CHEBI:59789"/>
    </ligand>
</feature>
<evidence type="ECO:0000313" key="8">
    <source>
        <dbReference type="Proteomes" id="UP001203945"/>
    </source>
</evidence>
<keyword evidence="2 6" id="KW-0698">rRNA processing</keyword>
<keyword evidence="4 6" id="KW-0808">Transferase</keyword>
<dbReference type="EC" id="2.1.1.170" evidence="6"/>
<reference evidence="7 8" key="1">
    <citation type="submission" date="2022-03" db="EMBL/GenBank/DDBJ databases">
        <authorList>
            <person name="He Y."/>
        </authorList>
    </citation>
    <scope>NUCLEOTIDE SEQUENCE [LARGE SCALE GENOMIC DNA]</scope>
    <source>
        <strain evidence="7 8">TK19116</strain>
        <plasmid evidence="7">unnamed1</plasmid>
    </source>
</reference>
<proteinExistence type="inferred from homology"/>
<gene>
    <name evidence="6 7" type="primary">rsmG</name>
    <name evidence="7" type="ORF">MLD63_02600</name>
</gene>
<name>A0ABT1MM13_9RHOB</name>
<keyword evidence="8" id="KW-1185">Reference proteome</keyword>
<evidence type="ECO:0000256" key="1">
    <source>
        <dbReference type="ARBA" id="ARBA00022490"/>
    </source>
</evidence>
<dbReference type="PIRSF" id="PIRSF003078">
    <property type="entry name" value="GidB"/>
    <property type="match status" value="1"/>
</dbReference>
<dbReference type="InterPro" id="IPR003682">
    <property type="entry name" value="rRNA_ssu_MeTfrase_G"/>
</dbReference>
<dbReference type="Proteomes" id="UP001203945">
    <property type="component" value="Unassembled WGS sequence"/>
</dbReference>
<dbReference type="GO" id="GO:0032259">
    <property type="term" value="P:methylation"/>
    <property type="evidence" value="ECO:0007669"/>
    <property type="project" value="UniProtKB-KW"/>
</dbReference>
<dbReference type="InterPro" id="IPR029063">
    <property type="entry name" value="SAM-dependent_MTases_sf"/>
</dbReference>
<comment type="function">
    <text evidence="6">Specifically methylates the N7 position of guanine in position 527 of 16S rRNA.</text>
</comment>
<geneLocation type="plasmid" evidence="7">
    <name>unnamed1</name>
</geneLocation>
<accession>A0ABT1MM13</accession>
<dbReference type="PANTHER" id="PTHR31760:SF0">
    <property type="entry name" value="S-ADENOSYL-L-METHIONINE-DEPENDENT METHYLTRANSFERASES SUPERFAMILY PROTEIN"/>
    <property type="match status" value="1"/>
</dbReference>
<sequence length="185" mass="20465">MDLYAAQLRRWNPRINLVSAATLDDLAGRHLADSAQIASVIEPDGHWVDLGSGGGLPGIVLSILWQDLGVRLTLVESDRRKAAFLRQMIRELSLSRVRVLAERIESVDPLAADNISARALASLTNLMPYLVRHLAPDGRAWLMKGRSWAEELEAARRGWAFTCRSHTSRTDPDAAILEVSRPSHA</sequence>
<dbReference type="HAMAP" id="MF_00074">
    <property type="entry name" value="16SrRNA_methyltr_G"/>
    <property type="match status" value="1"/>
</dbReference>
<dbReference type="SUPFAM" id="SSF53335">
    <property type="entry name" value="S-adenosyl-L-methionine-dependent methyltransferases"/>
    <property type="match status" value="1"/>
</dbReference>
<dbReference type="PANTHER" id="PTHR31760">
    <property type="entry name" value="S-ADENOSYL-L-METHIONINE-DEPENDENT METHYLTRANSFERASES SUPERFAMILY PROTEIN"/>
    <property type="match status" value="1"/>
</dbReference>
<protein>
    <recommendedName>
        <fullName evidence="6">Ribosomal RNA small subunit methyltransferase G</fullName>
        <ecNumber evidence="6">2.1.1.170</ecNumber>
    </recommendedName>
    <alternativeName>
        <fullName evidence="6">16S rRNA 7-methylguanosine methyltransferase</fullName>
        <shortName evidence="6">16S rRNA m7G methyltransferase</shortName>
    </alternativeName>
</protein>
<comment type="similarity">
    <text evidence="6">Belongs to the methyltransferase superfamily. RNA methyltransferase RsmG family.</text>
</comment>
<evidence type="ECO:0000313" key="7">
    <source>
        <dbReference type="EMBL" id="MCQ0969327.1"/>
    </source>
</evidence>
<comment type="caution">
    <text evidence="7">The sequence shown here is derived from an EMBL/GenBank/DDBJ whole genome shotgun (WGS) entry which is preliminary data.</text>
</comment>
<evidence type="ECO:0000256" key="3">
    <source>
        <dbReference type="ARBA" id="ARBA00022603"/>
    </source>
</evidence>
<feature type="binding site" evidence="6">
    <location>
        <position position="56"/>
    </location>
    <ligand>
        <name>S-adenosyl-L-methionine</name>
        <dbReference type="ChEBI" id="CHEBI:59789"/>
    </ligand>
</feature>
<dbReference type="EMBL" id="JAKZEU010000001">
    <property type="protein sequence ID" value="MCQ0969327.1"/>
    <property type="molecule type" value="Genomic_DNA"/>
</dbReference>
<feature type="binding site" evidence="6">
    <location>
        <position position="51"/>
    </location>
    <ligand>
        <name>S-adenosyl-L-methionine</name>
        <dbReference type="ChEBI" id="CHEBI:59789"/>
    </ligand>
</feature>
<keyword evidence="5 6" id="KW-0949">S-adenosyl-L-methionine</keyword>
<evidence type="ECO:0000256" key="5">
    <source>
        <dbReference type="ARBA" id="ARBA00022691"/>
    </source>
</evidence>
<keyword evidence="3 6" id="KW-0489">Methyltransferase</keyword>
<dbReference type="Pfam" id="PF02527">
    <property type="entry name" value="GidB"/>
    <property type="match status" value="1"/>
</dbReference>
<dbReference type="NCBIfam" id="TIGR00138">
    <property type="entry name" value="rsmG_gidB"/>
    <property type="match status" value="1"/>
</dbReference>
<keyword evidence="7" id="KW-0614">Plasmid</keyword>
<comment type="subcellular location">
    <subcellularLocation>
        <location evidence="6">Cytoplasm</location>
    </subcellularLocation>
</comment>
<dbReference type="GO" id="GO:0008168">
    <property type="term" value="F:methyltransferase activity"/>
    <property type="evidence" value="ECO:0007669"/>
    <property type="project" value="UniProtKB-KW"/>
</dbReference>
<keyword evidence="1 6" id="KW-0963">Cytoplasm</keyword>
<comment type="caution">
    <text evidence="6">Lacks conserved residue(s) required for the propagation of feature annotation.</text>
</comment>
<evidence type="ECO:0000256" key="6">
    <source>
        <dbReference type="HAMAP-Rule" id="MF_00074"/>
    </source>
</evidence>
<dbReference type="Gene3D" id="3.40.50.150">
    <property type="entry name" value="Vaccinia Virus protein VP39"/>
    <property type="match status" value="1"/>
</dbReference>
<evidence type="ECO:0000256" key="2">
    <source>
        <dbReference type="ARBA" id="ARBA00022552"/>
    </source>
</evidence>
<evidence type="ECO:0000256" key="4">
    <source>
        <dbReference type="ARBA" id="ARBA00022679"/>
    </source>
</evidence>
<organism evidence="7 8">
    <name type="scientific">Paracoccus albicereus</name>
    <dbReference type="NCBI Taxonomy" id="2922394"/>
    <lineage>
        <taxon>Bacteria</taxon>
        <taxon>Pseudomonadati</taxon>
        <taxon>Pseudomonadota</taxon>
        <taxon>Alphaproteobacteria</taxon>
        <taxon>Rhodobacterales</taxon>
        <taxon>Paracoccaceae</taxon>
        <taxon>Paracoccus</taxon>
    </lineage>
</organism>
<dbReference type="RefSeq" id="WP_255328273.1">
    <property type="nucleotide sequence ID" value="NZ_JAKZEU010000001.1"/>
</dbReference>